<feature type="domain" description="NAD-dependent epimerase/dehydratase" evidence="1">
    <location>
        <begin position="3"/>
        <end position="235"/>
    </location>
</feature>
<protein>
    <recommendedName>
        <fullName evidence="1">NAD-dependent epimerase/dehydratase domain-containing protein</fullName>
    </recommendedName>
</protein>
<evidence type="ECO:0000259" key="1">
    <source>
        <dbReference type="Pfam" id="PF01370"/>
    </source>
</evidence>
<evidence type="ECO:0000313" key="2">
    <source>
        <dbReference type="EMBL" id="RUR81854.1"/>
    </source>
</evidence>
<sequence length="350" mass="39549">MKILIIGGTNFIGPPVVSQLVKMGHEIIVFHRGKTTAKLPSNVHEILGDRSQLPNMKNELQQLSLDVVLDMVAYTEQDAQTLVNTFEGIAQRAVVISSMDVYRAYGVILGRESDVLPVPLTEDSPLRSSFYPFREMPNRPLNAPIDYEKILVERVIMGNSNLPGTIVRLPMVYGANDPLHRLFPYLQRMDENRPAIVVPEKIARWRGSYGYVENVAYAIALAVTKETAASRIYHVADAEVLSEAERIAKVKEVAGWQGRVVVVPQEDLPADWQLPLNPEQDWFVDTTRIRQELGYSEIAPLDEALRRTIDWQRSHPPEQAQQFAAPWLLDYATEDQILGVADFIYENNFA</sequence>
<reference evidence="2 3" key="1">
    <citation type="journal article" date="2019" name="Genome Biol. Evol.">
        <title>Day and night: Metabolic profiles and evolutionary relationships of six axenic non-marine cyanobacteria.</title>
        <authorList>
            <person name="Will S.E."/>
            <person name="Henke P."/>
            <person name="Boedeker C."/>
            <person name="Huang S."/>
            <person name="Brinkmann H."/>
            <person name="Rohde M."/>
            <person name="Jarek M."/>
            <person name="Friedl T."/>
            <person name="Seufert S."/>
            <person name="Schumacher M."/>
            <person name="Overmann J."/>
            <person name="Neumann-Schaal M."/>
            <person name="Petersen J."/>
        </authorList>
    </citation>
    <scope>NUCLEOTIDE SEQUENCE [LARGE SCALE GENOMIC DNA]</scope>
    <source>
        <strain evidence="2 3">PCC 6912</strain>
    </source>
</reference>
<organism evidence="2 3">
    <name type="scientific">Chlorogloeopsis fritschii PCC 6912</name>
    <dbReference type="NCBI Taxonomy" id="211165"/>
    <lineage>
        <taxon>Bacteria</taxon>
        <taxon>Bacillati</taxon>
        <taxon>Cyanobacteriota</taxon>
        <taxon>Cyanophyceae</taxon>
        <taxon>Nostocales</taxon>
        <taxon>Chlorogloeopsidaceae</taxon>
        <taxon>Chlorogloeopsis</taxon>
    </lineage>
</organism>
<dbReference type="AlphaFoldDB" id="A0A3S0XZT8"/>
<dbReference type="SUPFAM" id="SSF51735">
    <property type="entry name" value="NAD(P)-binding Rossmann-fold domains"/>
    <property type="match status" value="1"/>
</dbReference>
<name>A0A3S0XZT8_CHLFR</name>
<proteinExistence type="predicted"/>
<dbReference type="RefSeq" id="WP_016875201.1">
    <property type="nucleotide sequence ID" value="NZ_AJLN01000104.1"/>
</dbReference>
<dbReference type="STRING" id="211165.GCA_000317285_04239"/>
<dbReference type="PANTHER" id="PTHR43245">
    <property type="entry name" value="BIFUNCTIONAL POLYMYXIN RESISTANCE PROTEIN ARNA"/>
    <property type="match status" value="1"/>
</dbReference>
<dbReference type="Gene3D" id="3.40.50.720">
    <property type="entry name" value="NAD(P)-binding Rossmann-like Domain"/>
    <property type="match status" value="1"/>
</dbReference>
<comment type="caution">
    <text evidence="2">The sequence shown here is derived from an EMBL/GenBank/DDBJ whole genome shotgun (WGS) entry which is preliminary data.</text>
</comment>
<gene>
    <name evidence="2" type="ORF">PCC6912_27230</name>
</gene>
<dbReference type="Pfam" id="PF01370">
    <property type="entry name" value="Epimerase"/>
    <property type="match status" value="1"/>
</dbReference>
<dbReference type="Proteomes" id="UP000268857">
    <property type="component" value="Unassembled WGS sequence"/>
</dbReference>
<evidence type="ECO:0000313" key="3">
    <source>
        <dbReference type="Proteomes" id="UP000268857"/>
    </source>
</evidence>
<keyword evidence="3" id="KW-1185">Reference proteome</keyword>
<dbReference type="EMBL" id="RSCJ01000009">
    <property type="protein sequence ID" value="RUR81854.1"/>
    <property type="molecule type" value="Genomic_DNA"/>
</dbReference>
<accession>A0A3S0XZT8</accession>
<dbReference type="OrthoDB" id="9809586at2"/>
<dbReference type="InterPro" id="IPR036291">
    <property type="entry name" value="NAD(P)-bd_dom_sf"/>
</dbReference>
<dbReference type="InterPro" id="IPR050177">
    <property type="entry name" value="Lipid_A_modif_metabolic_enz"/>
</dbReference>
<dbReference type="InterPro" id="IPR001509">
    <property type="entry name" value="Epimerase_deHydtase"/>
</dbReference>